<keyword evidence="4" id="KW-1185">Reference proteome</keyword>
<dbReference type="InterPro" id="IPR010982">
    <property type="entry name" value="Lambda_DNA-bd_dom_sf"/>
</dbReference>
<dbReference type="Pfam" id="PF06114">
    <property type="entry name" value="Peptidase_M78"/>
    <property type="match status" value="1"/>
</dbReference>
<dbReference type="AlphaFoldDB" id="A0A4R4Z8N3"/>
<evidence type="ECO:0000259" key="2">
    <source>
        <dbReference type="PROSITE" id="PS50943"/>
    </source>
</evidence>
<dbReference type="Gene3D" id="1.10.260.40">
    <property type="entry name" value="lambda repressor-like DNA-binding domains"/>
    <property type="match status" value="1"/>
</dbReference>
<comment type="similarity">
    <text evidence="1">Belongs to the short-chain fatty acyl-CoA assimilation regulator (ScfR) family.</text>
</comment>
<dbReference type="PANTHER" id="PTHR43236:SF1">
    <property type="entry name" value="BLL7220 PROTEIN"/>
    <property type="match status" value="1"/>
</dbReference>
<proteinExistence type="inferred from homology"/>
<sequence length="361" mass="39399">MIYGTRLTQAREFCLLTQKALAAEIGISQGTLSNAERDVTELPMDVLTQLATTTGFPVEFFQQGPRVAFDGLPTHFRARAGMSVKESNQAKRGGEIVAEAALAMLEQLEGPPLRLESHALGTSPEAAAQAARDALGLGPHDAALGLPVLLEHAGFLVVALPIPNTRRDAFSLWFGQQPVLALLDTDAGDRQLWSTAHELGHALLHRDAGASKTLEQEADEFAMHFLTPLAAMEKEIPAHPTLQDFALLKRRWGVSIAALIRTARRLGRIDDHRYTSLFKQMAARGERLRERAAISPTKPRGFRAMAETLFGPHPAQGLARAANWTPAFAEEVLARHATGSELPSRRITNVISLSSRRVRRA</sequence>
<reference evidence="3 4" key="1">
    <citation type="submission" date="2019-03" db="EMBL/GenBank/DDBJ databases">
        <title>Draft genome sequences of novel Actinobacteria.</title>
        <authorList>
            <person name="Sahin N."/>
            <person name="Ay H."/>
            <person name="Saygin H."/>
        </authorList>
    </citation>
    <scope>NUCLEOTIDE SEQUENCE [LARGE SCALE GENOMIC DNA]</scope>
    <source>
        <strain evidence="3 4">CH32</strain>
    </source>
</reference>
<dbReference type="SUPFAM" id="SSF47413">
    <property type="entry name" value="lambda repressor-like DNA-binding domains"/>
    <property type="match status" value="1"/>
</dbReference>
<protein>
    <submittedName>
        <fullName evidence="3">ImmA/IrrE family metallo-endopeptidase</fullName>
    </submittedName>
</protein>
<dbReference type="InterPro" id="IPR010359">
    <property type="entry name" value="IrrE_HExxH"/>
</dbReference>
<dbReference type="EMBL" id="SMKQ01000008">
    <property type="protein sequence ID" value="TDD54608.1"/>
    <property type="molecule type" value="Genomic_DNA"/>
</dbReference>
<dbReference type="InterPro" id="IPR052345">
    <property type="entry name" value="Rad_response_metalloprotease"/>
</dbReference>
<dbReference type="PROSITE" id="PS50943">
    <property type="entry name" value="HTH_CROC1"/>
    <property type="match status" value="1"/>
</dbReference>
<evidence type="ECO:0000256" key="1">
    <source>
        <dbReference type="ARBA" id="ARBA00007227"/>
    </source>
</evidence>
<dbReference type="CDD" id="cd00093">
    <property type="entry name" value="HTH_XRE"/>
    <property type="match status" value="1"/>
</dbReference>
<organism evidence="3 4">
    <name type="scientific">Nonomuraea terrae</name>
    <dbReference type="NCBI Taxonomy" id="2530383"/>
    <lineage>
        <taxon>Bacteria</taxon>
        <taxon>Bacillati</taxon>
        <taxon>Actinomycetota</taxon>
        <taxon>Actinomycetes</taxon>
        <taxon>Streptosporangiales</taxon>
        <taxon>Streptosporangiaceae</taxon>
        <taxon>Nonomuraea</taxon>
    </lineage>
</organism>
<evidence type="ECO:0000313" key="3">
    <source>
        <dbReference type="EMBL" id="TDD54608.1"/>
    </source>
</evidence>
<dbReference type="Gene3D" id="1.10.10.2910">
    <property type="match status" value="1"/>
</dbReference>
<feature type="domain" description="HTH cro/C1-type" evidence="2">
    <location>
        <begin position="16"/>
        <end position="61"/>
    </location>
</feature>
<dbReference type="RefSeq" id="WP_132609248.1">
    <property type="nucleotide sequence ID" value="NZ_SMKQ01000008.1"/>
</dbReference>
<dbReference type="GO" id="GO:0003677">
    <property type="term" value="F:DNA binding"/>
    <property type="evidence" value="ECO:0007669"/>
    <property type="project" value="InterPro"/>
</dbReference>
<dbReference type="Pfam" id="PF01381">
    <property type="entry name" value="HTH_3"/>
    <property type="match status" value="1"/>
</dbReference>
<name>A0A4R4Z8N3_9ACTN</name>
<dbReference type="InterPro" id="IPR001387">
    <property type="entry name" value="Cro/C1-type_HTH"/>
</dbReference>
<dbReference type="Proteomes" id="UP000295302">
    <property type="component" value="Unassembled WGS sequence"/>
</dbReference>
<accession>A0A4R4Z8N3</accession>
<evidence type="ECO:0000313" key="4">
    <source>
        <dbReference type="Proteomes" id="UP000295302"/>
    </source>
</evidence>
<dbReference type="SMART" id="SM00530">
    <property type="entry name" value="HTH_XRE"/>
    <property type="match status" value="1"/>
</dbReference>
<comment type="caution">
    <text evidence="3">The sequence shown here is derived from an EMBL/GenBank/DDBJ whole genome shotgun (WGS) entry which is preliminary data.</text>
</comment>
<gene>
    <name evidence="3" type="ORF">E1286_05310</name>
</gene>
<dbReference type="OrthoDB" id="9794834at2"/>
<dbReference type="PANTHER" id="PTHR43236">
    <property type="entry name" value="ANTITOXIN HIGA1"/>
    <property type="match status" value="1"/>
</dbReference>